<organism evidence="3 4">
    <name type="scientific">Sideroxyarcus emersonii</name>
    <dbReference type="NCBI Taxonomy" id="2764705"/>
    <lineage>
        <taxon>Bacteria</taxon>
        <taxon>Pseudomonadati</taxon>
        <taxon>Pseudomonadota</taxon>
        <taxon>Betaproteobacteria</taxon>
        <taxon>Nitrosomonadales</taxon>
        <taxon>Gallionellaceae</taxon>
        <taxon>Sideroxyarcus</taxon>
    </lineage>
</organism>
<reference evidence="3 4" key="1">
    <citation type="journal article" date="2022" name="Int. J. Syst. Evol. Microbiol.">
        <title>&lt;i&gt;Sideroxyarcus emersonii&lt;/i&gt; gen. nov. sp. nov., a neutrophilic, microaerobic iron- and thiosulfate-oxidizing bacterium isolated from iron-rich wetland sediment.</title>
        <authorList>
            <person name="Kato S."/>
            <person name="Itoh T."/>
            <person name="Iino T."/>
            <person name="Ohkuma M."/>
        </authorList>
    </citation>
    <scope>NUCLEOTIDE SEQUENCE [LARGE SCALE GENOMIC DNA]</scope>
    <source>
        <strain evidence="3 4">MIZ01</strain>
    </source>
</reference>
<keyword evidence="1" id="KW-0808">Transferase</keyword>
<dbReference type="GO" id="GO:0003810">
    <property type="term" value="F:protein-glutamine gamma-glutamyltransferase activity"/>
    <property type="evidence" value="ECO:0007669"/>
    <property type="project" value="InterPro"/>
</dbReference>
<evidence type="ECO:0000313" key="3">
    <source>
        <dbReference type="EMBL" id="BCK88003.1"/>
    </source>
</evidence>
<protein>
    <submittedName>
        <fullName evidence="3">Protein-glutamine gamma-glutamyltransferase</fullName>
    </submittedName>
</protein>
<proteinExistence type="predicted"/>
<name>A0AAN1XAX8_9PROT</name>
<dbReference type="Proteomes" id="UP001320326">
    <property type="component" value="Chromosome"/>
</dbReference>
<dbReference type="Pfam" id="PF20085">
    <property type="entry name" value="TGL"/>
    <property type="match status" value="1"/>
</dbReference>
<dbReference type="GO" id="GO:0030435">
    <property type="term" value="P:sporulation resulting in formation of a cellular spore"/>
    <property type="evidence" value="ECO:0007669"/>
    <property type="project" value="UniProtKB-KW"/>
</dbReference>
<dbReference type="KEGG" id="seme:MIZ01_1801"/>
<gene>
    <name evidence="3" type="ORF">MIZ01_1801</name>
</gene>
<evidence type="ECO:0000313" key="4">
    <source>
        <dbReference type="Proteomes" id="UP001320326"/>
    </source>
</evidence>
<accession>A0AAN1XAX8</accession>
<dbReference type="AlphaFoldDB" id="A0AAN1XAX8"/>
<evidence type="ECO:0000256" key="2">
    <source>
        <dbReference type="ARBA" id="ARBA00022969"/>
    </source>
</evidence>
<keyword evidence="4" id="KW-1185">Reference proteome</keyword>
<sequence length="353" mass="40237">MRRCFIDRAQKLGLDACLETIEAPDGSCITFRLAPKLLHAWMPGYDTLELCTQLRLDSHSSNTGLEKEILLAMLAGPVVFEYPNYPELAASVRIRQNIVNASRRTALSFHTSKIERPVDYWTYSEETGFTVLPGKPLIEALRKATQPEVSGELYAFSCYRATEYVILLGLAQELAHSNPLLLDRLQRQWESRAIMSRQFHDVFTREVGSMSEPLPEKYYVPGDRLWFRNPDQRSADVIGYEGSWVIYLGAGLFTNFWNPASPYSIDSKCIEIYHWRDGVYLDGDGNMQMDESMVAEHVRATMQDPDKMEDIVGRMMKLRDPPDVYADGGCIDASREYPRWVCPDSADLVLPPE</sequence>
<dbReference type="EMBL" id="AP023423">
    <property type="protein sequence ID" value="BCK88003.1"/>
    <property type="molecule type" value="Genomic_DNA"/>
</dbReference>
<keyword evidence="2" id="KW-0749">Sporulation</keyword>
<dbReference type="InterPro" id="IPR020916">
    <property type="entry name" value="Gln_gamma-glutamylTfrase_bac"/>
</dbReference>
<evidence type="ECO:0000256" key="1">
    <source>
        <dbReference type="ARBA" id="ARBA00022679"/>
    </source>
</evidence>